<keyword evidence="3" id="KW-0804">Transcription</keyword>
<keyword evidence="4 5" id="KW-0238">DNA-binding</keyword>
<dbReference type="SMART" id="SM00389">
    <property type="entry name" value="HOX"/>
    <property type="match status" value="1"/>
</dbReference>
<comment type="caution">
    <text evidence="8">The sequence shown here is derived from an EMBL/GenBank/DDBJ whole genome shotgun (WGS) entry which is preliminary data.</text>
</comment>
<dbReference type="AlphaFoldDB" id="A0A8S1E4G4"/>
<evidence type="ECO:0000256" key="1">
    <source>
        <dbReference type="ARBA" id="ARBA00004123"/>
    </source>
</evidence>
<dbReference type="OrthoDB" id="6159439at2759"/>
<keyword evidence="4 5" id="KW-0539">Nucleus</keyword>
<dbReference type="InterPro" id="IPR043562">
    <property type="entry name" value="RAX/RAX2"/>
</dbReference>
<feature type="domain" description="Homeobox" evidence="7">
    <location>
        <begin position="231"/>
        <end position="291"/>
    </location>
</feature>
<proteinExistence type="predicted"/>
<keyword evidence="2" id="KW-0805">Transcription regulation</keyword>
<keyword evidence="9" id="KW-1185">Reference proteome</keyword>
<feature type="region of interest" description="Disordered" evidence="6">
    <location>
        <begin position="165"/>
        <end position="238"/>
    </location>
</feature>
<dbReference type="Gene3D" id="1.10.10.60">
    <property type="entry name" value="Homeodomain-like"/>
    <property type="match status" value="1"/>
</dbReference>
<dbReference type="EMBL" id="CADEPI010000626">
    <property type="protein sequence ID" value="CAB3387803.1"/>
    <property type="molecule type" value="Genomic_DNA"/>
</dbReference>
<comment type="subcellular location">
    <subcellularLocation>
        <location evidence="1 4 5">Nucleus</location>
    </subcellularLocation>
</comment>
<evidence type="ECO:0000256" key="6">
    <source>
        <dbReference type="SAM" id="MobiDB-lite"/>
    </source>
</evidence>
<name>A0A8S1E4G4_9INSE</name>
<sequence>MQMKGAEARQACRVCANAARGAALIGRGAGPPLPLRPSRPPLPLLRCAVQNVSLGRRTRTDSNPTLSAPAQVQEDACAASVARRTRPDMDAAHQDNNNTCKSQVPRHTIDAILGLTHGHHGPGSPAHRAQMTPVNFTLQQLVATSTANALLAPYTGGVMVRRDLGHESSGETSNSEDGGGRLHGDQNMRSSDEEDDESRATSPASGRAGTPGAGGSLPGGPASPDNGEPKKKHRRNRTTFTTYQLHELERAFEKSHYPDVYSREELAMKVNLPEVRVQVRYSVKIKNHDKIKYILICILSYVPFLTGKMD</sequence>
<dbReference type="Pfam" id="PF00046">
    <property type="entry name" value="Homeodomain"/>
    <property type="match status" value="1"/>
</dbReference>
<dbReference type="GO" id="GO:0000981">
    <property type="term" value="F:DNA-binding transcription factor activity, RNA polymerase II-specific"/>
    <property type="evidence" value="ECO:0007669"/>
    <property type="project" value="InterPro"/>
</dbReference>
<evidence type="ECO:0000256" key="2">
    <source>
        <dbReference type="ARBA" id="ARBA00023015"/>
    </source>
</evidence>
<evidence type="ECO:0000256" key="5">
    <source>
        <dbReference type="RuleBase" id="RU000682"/>
    </source>
</evidence>
<protein>
    <recommendedName>
        <fullName evidence="7">Homeobox domain-containing protein</fullName>
    </recommendedName>
</protein>
<dbReference type="PROSITE" id="PS50071">
    <property type="entry name" value="HOMEOBOX_2"/>
    <property type="match status" value="1"/>
</dbReference>
<evidence type="ECO:0000313" key="8">
    <source>
        <dbReference type="EMBL" id="CAB3387803.1"/>
    </source>
</evidence>
<dbReference type="CDD" id="cd00086">
    <property type="entry name" value="homeodomain"/>
    <property type="match status" value="1"/>
</dbReference>
<evidence type="ECO:0000256" key="3">
    <source>
        <dbReference type="ARBA" id="ARBA00023163"/>
    </source>
</evidence>
<evidence type="ECO:0000313" key="9">
    <source>
        <dbReference type="Proteomes" id="UP000494165"/>
    </source>
</evidence>
<evidence type="ECO:0000256" key="4">
    <source>
        <dbReference type="PROSITE-ProRule" id="PRU00108"/>
    </source>
</evidence>
<gene>
    <name evidence="8" type="ORF">CLODIP_2_CD08710</name>
</gene>
<dbReference type="GO" id="GO:0005634">
    <property type="term" value="C:nucleus"/>
    <property type="evidence" value="ECO:0007669"/>
    <property type="project" value="UniProtKB-SubCell"/>
</dbReference>
<dbReference type="PANTHER" id="PTHR46271">
    <property type="entry name" value="HOMEOBOX PROTEIN, PUTATIVE-RELATED"/>
    <property type="match status" value="1"/>
</dbReference>
<accession>A0A8S1E4G4</accession>
<dbReference type="PANTHER" id="PTHR46271:SF2">
    <property type="entry name" value="RETINA AND ANTERIOR NEURAL FOLD HOMEOBOX PROTEIN 2"/>
    <property type="match status" value="1"/>
</dbReference>
<dbReference type="Proteomes" id="UP000494165">
    <property type="component" value="Unassembled WGS sequence"/>
</dbReference>
<dbReference type="GO" id="GO:0000978">
    <property type="term" value="F:RNA polymerase II cis-regulatory region sequence-specific DNA binding"/>
    <property type="evidence" value="ECO:0007669"/>
    <property type="project" value="TreeGrafter"/>
</dbReference>
<dbReference type="GO" id="GO:0045944">
    <property type="term" value="P:positive regulation of transcription by RNA polymerase II"/>
    <property type="evidence" value="ECO:0007669"/>
    <property type="project" value="InterPro"/>
</dbReference>
<organism evidence="8 9">
    <name type="scientific">Cloeon dipterum</name>
    <dbReference type="NCBI Taxonomy" id="197152"/>
    <lineage>
        <taxon>Eukaryota</taxon>
        <taxon>Metazoa</taxon>
        <taxon>Ecdysozoa</taxon>
        <taxon>Arthropoda</taxon>
        <taxon>Hexapoda</taxon>
        <taxon>Insecta</taxon>
        <taxon>Pterygota</taxon>
        <taxon>Palaeoptera</taxon>
        <taxon>Ephemeroptera</taxon>
        <taxon>Pisciforma</taxon>
        <taxon>Baetidae</taxon>
        <taxon>Cloeon</taxon>
    </lineage>
</organism>
<dbReference type="InterPro" id="IPR001356">
    <property type="entry name" value="HD"/>
</dbReference>
<reference evidence="8 9" key="1">
    <citation type="submission" date="2020-04" db="EMBL/GenBank/DDBJ databases">
        <authorList>
            <person name="Alioto T."/>
            <person name="Alioto T."/>
            <person name="Gomez Garrido J."/>
        </authorList>
    </citation>
    <scope>NUCLEOTIDE SEQUENCE [LARGE SCALE GENOMIC DNA]</scope>
</reference>
<feature type="DNA-binding region" description="Homeobox" evidence="4">
    <location>
        <begin position="233"/>
        <end position="292"/>
    </location>
</feature>
<dbReference type="SUPFAM" id="SSF46689">
    <property type="entry name" value="Homeodomain-like"/>
    <property type="match status" value="1"/>
</dbReference>
<feature type="compositionally biased region" description="Gly residues" evidence="6">
    <location>
        <begin position="209"/>
        <end position="218"/>
    </location>
</feature>
<dbReference type="InterPro" id="IPR009057">
    <property type="entry name" value="Homeodomain-like_sf"/>
</dbReference>
<keyword evidence="4 5" id="KW-0371">Homeobox</keyword>
<evidence type="ECO:0000259" key="7">
    <source>
        <dbReference type="PROSITE" id="PS50071"/>
    </source>
</evidence>